<dbReference type="PANTHER" id="PTHR33365:SF11">
    <property type="entry name" value="TAT PATHWAY SIGNAL SEQUENCE"/>
    <property type="match status" value="1"/>
</dbReference>
<sequence>MQTSNDEREDEMGLLDDKWLRKQEHGGRVSWRLWGTGILCLVAGFALGALFHRISTSTPQMSHGHGKSLVAPFEPSVKVTFQPNDTFAYATPGPEADAVWEALMPLGRGFVQVTPNGEFIPHAGSTSNLHNTKVVSAFHQIHCLNMLRKSLYASVGEPEKFRYMVPQIEHHWRHCFDYLRQVLMCNADVTLENLETSGEKLLARVDGWGTEHVCVDWRALKAWTEKHRGTDDGGID</sequence>
<accession>A0A6A6J0B6</accession>
<dbReference type="EMBL" id="ML987190">
    <property type="protein sequence ID" value="KAF2255290.1"/>
    <property type="molecule type" value="Genomic_DNA"/>
</dbReference>
<reference evidence="5" key="1">
    <citation type="journal article" date="2020" name="Stud. Mycol.">
        <title>101 Dothideomycetes genomes: a test case for predicting lifestyles and emergence of pathogens.</title>
        <authorList>
            <person name="Haridas S."/>
            <person name="Albert R."/>
            <person name="Binder M."/>
            <person name="Bloem J."/>
            <person name="Labutti K."/>
            <person name="Salamov A."/>
            <person name="Andreopoulos B."/>
            <person name="Baker S."/>
            <person name="Barry K."/>
            <person name="Bills G."/>
            <person name="Bluhm B."/>
            <person name="Cannon C."/>
            <person name="Castanera R."/>
            <person name="Culley D."/>
            <person name="Daum C."/>
            <person name="Ezra D."/>
            <person name="Gonzalez J."/>
            <person name="Henrissat B."/>
            <person name="Kuo A."/>
            <person name="Liang C."/>
            <person name="Lipzen A."/>
            <person name="Lutzoni F."/>
            <person name="Magnuson J."/>
            <person name="Mondo S."/>
            <person name="Nolan M."/>
            <person name="Ohm R."/>
            <person name="Pangilinan J."/>
            <person name="Park H.-J."/>
            <person name="Ramirez L."/>
            <person name="Alfaro M."/>
            <person name="Sun H."/>
            <person name="Tritt A."/>
            <person name="Yoshinaga Y."/>
            <person name="Zwiers L.-H."/>
            <person name="Turgeon B."/>
            <person name="Goodwin S."/>
            <person name="Spatafora J."/>
            <person name="Crous P."/>
            <person name="Grigoriev I."/>
        </authorList>
    </citation>
    <scope>NUCLEOTIDE SEQUENCE</scope>
    <source>
        <strain evidence="5">CBS 122368</strain>
    </source>
</reference>
<evidence type="ECO:0000256" key="4">
    <source>
        <dbReference type="SAM" id="Phobius"/>
    </source>
</evidence>
<dbReference type="AlphaFoldDB" id="A0A6A6J0B6"/>
<keyword evidence="4" id="KW-0472">Membrane</keyword>
<dbReference type="Proteomes" id="UP000800094">
    <property type="component" value="Unassembled WGS sequence"/>
</dbReference>
<keyword evidence="4" id="KW-0812">Transmembrane</keyword>
<evidence type="ECO:0000256" key="3">
    <source>
        <dbReference type="ARBA" id="ARBA00035112"/>
    </source>
</evidence>
<dbReference type="PANTHER" id="PTHR33365">
    <property type="entry name" value="YALI0B05434P"/>
    <property type="match status" value="1"/>
</dbReference>
<name>A0A6A6J0B6_9PLEO</name>
<evidence type="ECO:0000313" key="5">
    <source>
        <dbReference type="EMBL" id="KAF2255290.1"/>
    </source>
</evidence>
<comment type="similarity">
    <text evidence="3">Belongs to the ustYa family.</text>
</comment>
<evidence type="ECO:0008006" key="7">
    <source>
        <dbReference type="Google" id="ProtNLM"/>
    </source>
</evidence>
<dbReference type="Pfam" id="PF11807">
    <property type="entry name" value="UstYa"/>
    <property type="match status" value="1"/>
</dbReference>
<evidence type="ECO:0000256" key="1">
    <source>
        <dbReference type="ARBA" id="ARBA00004685"/>
    </source>
</evidence>
<keyword evidence="4" id="KW-1133">Transmembrane helix</keyword>
<dbReference type="InterPro" id="IPR021765">
    <property type="entry name" value="UstYa-like"/>
</dbReference>
<evidence type="ECO:0000313" key="6">
    <source>
        <dbReference type="Proteomes" id="UP000800094"/>
    </source>
</evidence>
<keyword evidence="6" id="KW-1185">Reference proteome</keyword>
<protein>
    <recommendedName>
        <fullName evidence="7">Tat pathway signal sequence</fullName>
    </recommendedName>
</protein>
<feature type="transmembrane region" description="Helical" evidence="4">
    <location>
        <begin position="31"/>
        <end position="51"/>
    </location>
</feature>
<gene>
    <name evidence="5" type="ORF">BU26DRAFT_559901</name>
</gene>
<dbReference type="OrthoDB" id="3687641at2759"/>
<comment type="pathway">
    <text evidence="1">Mycotoxin biosynthesis.</text>
</comment>
<dbReference type="GO" id="GO:0016491">
    <property type="term" value="F:oxidoreductase activity"/>
    <property type="evidence" value="ECO:0007669"/>
    <property type="project" value="UniProtKB-KW"/>
</dbReference>
<dbReference type="GO" id="GO:0043386">
    <property type="term" value="P:mycotoxin biosynthetic process"/>
    <property type="evidence" value="ECO:0007669"/>
    <property type="project" value="InterPro"/>
</dbReference>
<proteinExistence type="inferred from homology"/>
<evidence type="ECO:0000256" key="2">
    <source>
        <dbReference type="ARBA" id="ARBA00023002"/>
    </source>
</evidence>
<organism evidence="5 6">
    <name type="scientific">Trematosphaeria pertusa</name>
    <dbReference type="NCBI Taxonomy" id="390896"/>
    <lineage>
        <taxon>Eukaryota</taxon>
        <taxon>Fungi</taxon>
        <taxon>Dikarya</taxon>
        <taxon>Ascomycota</taxon>
        <taxon>Pezizomycotina</taxon>
        <taxon>Dothideomycetes</taxon>
        <taxon>Pleosporomycetidae</taxon>
        <taxon>Pleosporales</taxon>
        <taxon>Massarineae</taxon>
        <taxon>Trematosphaeriaceae</taxon>
        <taxon>Trematosphaeria</taxon>
    </lineage>
</organism>
<dbReference type="RefSeq" id="XP_033690294.1">
    <property type="nucleotide sequence ID" value="XM_033832754.1"/>
</dbReference>
<dbReference type="GeneID" id="54586084"/>
<keyword evidence="2" id="KW-0560">Oxidoreductase</keyword>